<name>A0A4Y7T0Y6_COPMI</name>
<evidence type="ECO:0000313" key="2">
    <source>
        <dbReference type="Proteomes" id="UP000298030"/>
    </source>
</evidence>
<dbReference type="Proteomes" id="UP000298030">
    <property type="component" value="Unassembled WGS sequence"/>
</dbReference>
<keyword evidence="2" id="KW-1185">Reference proteome</keyword>
<accession>A0A4Y7T0Y6</accession>
<dbReference type="EMBL" id="QPFP01000039">
    <property type="protein sequence ID" value="TEB27598.1"/>
    <property type="molecule type" value="Genomic_DNA"/>
</dbReference>
<comment type="caution">
    <text evidence="1">The sequence shown here is derived from an EMBL/GenBank/DDBJ whole genome shotgun (WGS) entry which is preliminary data.</text>
</comment>
<evidence type="ECO:0000313" key="1">
    <source>
        <dbReference type="EMBL" id="TEB27598.1"/>
    </source>
</evidence>
<sequence>MFDHPTKSVLNFNGNQFSQIFQNHAPPTPHDGPNPRVMTHVKRDSRLNGYSDEAATIRIPRLTFDSISCLPEVSVEEPRLPIGKLSSKHGSCSFDLAERLELLPGQPNNAFMNLIDVEVKGVQTYKDAYCGYISRQALTFLASRYASRISKAGPRTSIDTTLGRFSLFEHNHGTYVHFDAGTRTLVQAKPLFDFDFDLGAVQQFARGQYLVQSADWFSLSHKVESSVWRSAPSIIDLASSFIVHDLRCTVFISEASARDWEMVERFSGDLMNAVSRCFLAIDKPDGVRQALLDIILSGTDQESIANTVGEGLTSGLASKEKSIEEKIVIMGFVITVMHGMGVVQGMAPAEMRTFIHPFMVTLSLGHSALRGAKVQEAKLAQTSAKRFKDLFDGYKVRPGQDTLEGELQKLLHTPNNLCLVLWQGALAYLAYNNACRVRKFMIGAPDEWLQFVLARDSDLCIGSQ</sequence>
<organism evidence="1 2">
    <name type="scientific">Coprinellus micaceus</name>
    <name type="common">Glistening ink-cap mushroom</name>
    <name type="synonym">Coprinus micaceus</name>
    <dbReference type="NCBI Taxonomy" id="71717"/>
    <lineage>
        <taxon>Eukaryota</taxon>
        <taxon>Fungi</taxon>
        <taxon>Dikarya</taxon>
        <taxon>Basidiomycota</taxon>
        <taxon>Agaricomycotina</taxon>
        <taxon>Agaricomycetes</taxon>
        <taxon>Agaricomycetidae</taxon>
        <taxon>Agaricales</taxon>
        <taxon>Agaricineae</taxon>
        <taxon>Psathyrellaceae</taxon>
        <taxon>Coprinellus</taxon>
    </lineage>
</organism>
<gene>
    <name evidence="1" type="ORF">FA13DRAFT_1736450</name>
</gene>
<reference evidence="1 2" key="1">
    <citation type="journal article" date="2019" name="Nat. Ecol. Evol.">
        <title>Megaphylogeny resolves global patterns of mushroom evolution.</title>
        <authorList>
            <person name="Varga T."/>
            <person name="Krizsan K."/>
            <person name="Foldi C."/>
            <person name="Dima B."/>
            <person name="Sanchez-Garcia M."/>
            <person name="Sanchez-Ramirez S."/>
            <person name="Szollosi G.J."/>
            <person name="Szarkandi J.G."/>
            <person name="Papp V."/>
            <person name="Albert L."/>
            <person name="Andreopoulos W."/>
            <person name="Angelini C."/>
            <person name="Antonin V."/>
            <person name="Barry K.W."/>
            <person name="Bougher N.L."/>
            <person name="Buchanan P."/>
            <person name="Buyck B."/>
            <person name="Bense V."/>
            <person name="Catcheside P."/>
            <person name="Chovatia M."/>
            <person name="Cooper J."/>
            <person name="Damon W."/>
            <person name="Desjardin D."/>
            <person name="Finy P."/>
            <person name="Geml J."/>
            <person name="Haridas S."/>
            <person name="Hughes K."/>
            <person name="Justo A."/>
            <person name="Karasinski D."/>
            <person name="Kautmanova I."/>
            <person name="Kiss B."/>
            <person name="Kocsube S."/>
            <person name="Kotiranta H."/>
            <person name="LaButti K.M."/>
            <person name="Lechner B.E."/>
            <person name="Liimatainen K."/>
            <person name="Lipzen A."/>
            <person name="Lukacs Z."/>
            <person name="Mihaltcheva S."/>
            <person name="Morgado L.N."/>
            <person name="Niskanen T."/>
            <person name="Noordeloos M.E."/>
            <person name="Ohm R.A."/>
            <person name="Ortiz-Santana B."/>
            <person name="Ovrebo C."/>
            <person name="Racz N."/>
            <person name="Riley R."/>
            <person name="Savchenko A."/>
            <person name="Shiryaev A."/>
            <person name="Soop K."/>
            <person name="Spirin V."/>
            <person name="Szebenyi C."/>
            <person name="Tomsovsky M."/>
            <person name="Tulloss R.E."/>
            <person name="Uehling J."/>
            <person name="Grigoriev I.V."/>
            <person name="Vagvolgyi C."/>
            <person name="Papp T."/>
            <person name="Martin F.M."/>
            <person name="Miettinen O."/>
            <person name="Hibbett D.S."/>
            <person name="Nagy L.G."/>
        </authorList>
    </citation>
    <scope>NUCLEOTIDE SEQUENCE [LARGE SCALE GENOMIC DNA]</scope>
    <source>
        <strain evidence="1 2">FP101781</strain>
    </source>
</reference>
<protein>
    <submittedName>
        <fullName evidence="1">Uncharacterized protein</fullName>
    </submittedName>
</protein>
<proteinExistence type="predicted"/>
<dbReference type="AlphaFoldDB" id="A0A4Y7T0Y6"/>
<dbReference type="OrthoDB" id="2950951at2759"/>